<dbReference type="PANTHER" id="PTHR11409">
    <property type="entry name" value="ADENOSINE DEAMINASE"/>
    <property type="match status" value="1"/>
</dbReference>
<reference evidence="8" key="1">
    <citation type="submission" date="2020-05" db="EMBL/GenBank/DDBJ databases">
        <authorList>
            <person name="Chiriac C."/>
            <person name="Salcher M."/>
            <person name="Ghai R."/>
            <person name="Kavagutti S V."/>
        </authorList>
    </citation>
    <scope>NUCLEOTIDE SEQUENCE</scope>
</reference>
<keyword evidence="6" id="KW-0862">Zinc</keyword>
<dbReference type="SUPFAM" id="SSF51556">
    <property type="entry name" value="Metallo-dependent hydrolases"/>
    <property type="match status" value="1"/>
</dbReference>
<evidence type="ECO:0000256" key="2">
    <source>
        <dbReference type="ARBA" id="ARBA00006676"/>
    </source>
</evidence>
<evidence type="ECO:0000313" key="8">
    <source>
        <dbReference type="EMBL" id="CAB4561872.1"/>
    </source>
</evidence>
<dbReference type="GO" id="GO:0046103">
    <property type="term" value="P:inosine biosynthetic process"/>
    <property type="evidence" value="ECO:0007669"/>
    <property type="project" value="TreeGrafter"/>
</dbReference>
<gene>
    <name evidence="8" type="ORF">UFOPK1684_00156</name>
    <name evidence="9" type="ORF">UFOPK2158_00754</name>
</gene>
<dbReference type="GO" id="GO:0004000">
    <property type="term" value="F:adenosine deaminase activity"/>
    <property type="evidence" value="ECO:0007669"/>
    <property type="project" value="TreeGrafter"/>
</dbReference>
<sequence>MSHYLIPGTDVDIQTLPKVSLHDHLDGGLRPQTILELADKDGLGLPGDPDTGKPIDNAARLGQWFADQSDSGSLVEYLKTFDITTGVMHTADGLERVAREFVEDLADDGVIYGEIRWAPEQHLQKGLTLDGAVEAVQSGLSQGVKNCADRGYEIQVGQLISAMRHLGRGLEIAQLALRHRDKGAVGFDIAGPEAGFPASRMKDAFDLLAREMFPVTVHAGEADGVESIRGALIDGHALRLGHGVRIAEDIKNLAADTAAEAGLGLVAQWVLDREIVLETSPSSNLQTGAVEAWGTTMAHHPLDALYQLGFGVTINTDNRLMSGTTLTKELGLVAEAFNYEIDDLLAFQLNAAQASFTQWDAKEALVDRLIEAYSR</sequence>
<dbReference type="InterPro" id="IPR032466">
    <property type="entry name" value="Metal_Hydrolase"/>
</dbReference>
<evidence type="ECO:0000256" key="1">
    <source>
        <dbReference type="ARBA" id="ARBA00001947"/>
    </source>
</evidence>
<keyword evidence="4" id="KW-0479">Metal-binding</keyword>
<dbReference type="Pfam" id="PF00962">
    <property type="entry name" value="A_deaminase"/>
    <property type="match status" value="1"/>
</dbReference>
<dbReference type="EMBL" id="CAEZVY010000068">
    <property type="protein sequence ID" value="CAB4642963.1"/>
    <property type="molecule type" value="Genomic_DNA"/>
</dbReference>
<dbReference type="GO" id="GO:0005829">
    <property type="term" value="C:cytosol"/>
    <property type="evidence" value="ECO:0007669"/>
    <property type="project" value="TreeGrafter"/>
</dbReference>
<dbReference type="InterPro" id="IPR006330">
    <property type="entry name" value="Ado/ade_deaminase"/>
</dbReference>
<evidence type="ECO:0000256" key="4">
    <source>
        <dbReference type="ARBA" id="ARBA00022723"/>
    </source>
</evidence>
<dbReference type="InterPro" id="IPR001365">
    <property type="entry name" value="A_deaminase_dom"/>
</dbReference>
<dbReference type="GO" id="GO:0043103">
    <property type="term" value="P:hypoxanthine salvage"/>
    <property type="evidence" value="ECO:0007669"/>
    <property type="project" value="TreeGrafter"/>
</dbReference>
<accession>A0A6J6DD51</accession>
<dbReference type="Gene3D" id="3.20.20.140">
    <property type="entry name" value="Metal-dependent hydrolases"/>
    <property type="match status" value="1"/>
</dbReference>
<organism evidence="8">
    <name type="scientific">freshwater metagenome</name>
    <dbReference type="NCBI Taxonomy" id="449393"/>
    <lineage>
        <taxon>unclassified sequences</taxon>
        <taxon>metagenomes</taxon>
        <taxon>ecological metagenomes</taxon>
    </lineage>
</organism>
<comment type="cofactor">
    <cofactor evidence="1">
        <name>Zn(2+)</name>
        <dbReference type="ChEBI" id="CHEBI:29105"/>
    </cofactor>
</comment>
<dbReference type="PANTHER" id="PTHR11409:SF43">
    <property type="entry name" value="ADENOSINE DEAMINASE"/>
    <property type="match status" value="1"/>
</dbReference>
<evidence type="ECO:0000259" key="7">
    <source>
        <dbReference type="Pfam" id="PF00962"/>
    </source>
</evidence>
<dbReference type="AlphaFoldDB" id="A0A6J6DD51"/>
<dbReference type="EC" id="3.5.4.4" evidence="3"/>
<dbReference type="GO" id="GO:0006154">
    <property type="term" value="P:adenosine catabolic process"/>
    <property type="evidence" value="ECO:0007669"/>
    <property type="project" value="TreeGrafter"/>
</dbReference>
<keyword evidence="5" id="KW-0378">Hydrolase</keyword>
<dbReference type="GO" id="GO:0046872">
    <property type="term" value="F:metal ion binding"/>
    <property type="evidence" value="ECO:0007669"/>
    <property type="project" value="UniProtKB-KW"/>
</dbReference>
<evidence type="ECO:0000256" key="6">
    <source>
        <dbReference type="ARBA" id="ARBA00022833"/>
    </source>
</evidence>
<evidence type="ECO:0000256" key="5">
    <source>
        <dbReference type="ARBA" id="ARBA00022801"/>
    </source>
</evidence>
<proteinExistence type="inferred from homology"/>
<dbReference type="NCBIfam" id="NF006847">
    <property type="entry name" value="PRK09358.1-2"/>
    <property type="match status" value="1"/>
</dbReference>
<comment type="similarity">
    <text evidence="2">Belongs to the metallo-dependent hydrolases superfamily. Adenosine and AMP deaminases family.</text>
</comment>
<dbReference type="EMBL" id="CAEZTM010000003">
    <property type="protein sequence ID" value="CAB4561872.1"/>
    <property type="molecule type" value="Genomic_DNA"/>
</dbReference>
<evidence type="ECO:0000256" key="3">
    <source>
        <dbReference type="ARBA" id="ARBA00012784"/>
    </source>
</evidence>
<protein>
    <recommendedName>
        <fullName evidence="3">adenosine deaminase</fullName>
        <ecNumber evidence="3">3.5.4.4</ecNumber>
    </recommendedName>
</protein>
<name>A0A6J6DD51_9ZZZZ</name>
<feature type="domain" description="Adenosine deaminase" evidence="7">
    <location>
        <begin position="17"/>
        <end position="371"/>
    </location>
</feature>
<evidence type="ECO:0000313" key="9">
    <source>
        <dbReference type="EMBL" id="CAB4642963.1"/>
    </source>
</evidence>